<gene>
    <name evidence="2" type="ordered locus">bpr_IV097</name>
</gene>
<dbReference type="Pfam" id="PF04471">
    <property type="entry name" value="Mrr_cat"/>
    <property type="match status" value="1"/>
</dbReference>
<keyword evidence="2" id="KW-0255">Endonuclease</keyword>
<organism evidence="2 3">
    <name type="scientific">Butyrivibrio proteoclasticus (strain ATCC 51982 / DSM 14932 / B316)</name>
    <name type="common">Clostridium proteoclasticum</name>
    <dbReference type="NCBI Taxonomy" id="515622"/>
    <lineage>
        <taxon>Bacteria</taxon>
        <taxon>Bacillati</taxon>
        <taxon>Bacillota</taxon>
        <taxon>Clostridia</taxon>
        <taxon>Lachnospirales</taxon>
        <taxon>Lachnospiraceae</taxon>
        <taxon>Butyrivibrio</taxon>
    </lineage>
</organism>
<evidence type="ECO:0000259" key="1">
    <source>
        <dbReference type="Pfam" id="PF04471"/>
    </source>
</evidence>
<dbReference type="HOGENOM" id="CLU_047680_0_0_9"/>
<geneLocation type="plasmid" evidence="2 3">
    <name>pCY186</name>
</geneLocation>
<keyword evidence="3" id="KW-1185">Reference proteome</keyword>
<keyword evidence="2" id="KW-0540">Nuclease</keyword>
<dbReference type="GO" id="GO:0003677">
    <property type="term" value="F:DNA binding"/>
    <property type="evidence" value="ECO:0007669"/>
    <property type="project" value="InterPro"/>
</dbReference>
<keyword evidence="2" id="KW-0614">Plasmid</keyword>
<keyword evidence="2" id="KW-0378">Hydrolase</keyword>
<dbReference type="InterPro" id="IPR011856">
    <property type="entry name" value="tRNA_endonuc-like_dom_sf"/>
</dbReference>
<proteinExistence type="predicted"/>
<dbReference type="PANTHER" id="PTHR30015">
    <property type="entry name" value="MRR RESTRICTION SYSTEM PROTEIN"/>
    <property type="match status" value="1"/>
</dbReference>
<dbReference type="InterPro" id="IPR011335">
    <property type="entry name" value="Restrct_endonuc-II-like"/>
</dbReference>
<dbReference type="Gene3D" id="3.40.1350.10">
    <property type="match status" value="1"/>
</dbReference>
<accession>E0S4Y0</accession>
<evidence type="ECO:0000313" key="2">
    <source>
        <dbReference type="EMBL" id="ADL36462.1"/>
    </source>
</evidence>
<dbReference type="SUPFAM" id="SSF52980">
    <property type="entry name" value="Restriction endonuclease-like"/>
    <property type="match status" value="1"/>
</dbReference>
<dbReference type="Proteomes" id="UP000001299">
    <property type="component" value="Plasmid pCY186"/>
</dbReference>
<dbReference type="InterPro" id="IPR007560">
    <property type="entry name" value="Restrct_endonuc_IV_Mrr"/>
</dbReference>
<dbReference type="KEGG" id="bpb:bpr_IV097"/>
<dbReference type="REBASE" id="27303">
    <property type="entry name" value="Bpr316Mrr2P"/>
</dbReference>
<dbReference type="GO" id="GO:0015666">
    <property type="term" value="F:restriction endodeoxyribonuclease activity"/>
    <property type="evidence" value="ECO:0007669"/>
    <property type="project" value="TreeGrafter"/>
</dbReference>
<sequence>MDLEELKAFCSKYKRLYENKKSTEDDLDKDFADVCFSLKIEMDCGHSLEKLTGGGLILQDNDLLKNKIDYISDIDILASGIFSKYRYITHWSYGQQLSDEKNRQWFRMAFNRLLELIDMKLQKEGSKVEDNVKIWGIHCLNDQMLINDNVIAIGWSRMGDLKKLGDTREAFKNKYEEVFPGKSKGSTANCAGQLYRFVYEASIGDYVVLPTKQDRMINIGQIESDYYFEENVDQEPYDYAQRRKVKWIKHIPRLSFSQGALYEAGSALSFFQIKNYADEYLAVLTGKAIPKTPDLPDDTISATAEDIKDNTRDFILKELSKNLKGYDLEIFVADLLRAMGYRTQVSPHGGDSGIDITAYKDELPPRIVVQVKSTDSDIKENTLQSLKGAMSSGDYGAFVTLSNFTANATAFLKNHPEIKGIDGPQLVVLILDYYEKLSKKSQKIIPLEKVYIPISLDENE</sequence>
<dbReference type="GO" id="GO:0009307">
    <property type="term" value="P:DNA restriction-modification system"/>
    <property type="evidence" value="ECO:0007669"/>
    <property type="project" value="InterPro"/>
</dbReference>
<feature type="domain" description="Restriction endonuclease type IV Mrr" evidence="1">
    <location>
        <begin position="322"/>
        <end position="429"/>
    </location>
</feature>
<dbReference type="PANTHER" id="PTHR30015:SF7">
    <property type="entry name" value="TYPE IV METHYL-DIRECTED RESTRICTION ENZYME ECOKMRR"/>
    <property type="match status" value="1"/>
</dbReference>
<dbReference type="AlphaFoldDB" id="E0S4Y0"/>
<reference evidence="2 3" key="1">
    <citation type="journal article" date="2010" name="PLoS ONE">
        <title>The glycobiome of the rumen bacterium Butyrivibrio proteoclasticus B316(T) highlights adaptation to a polysaccharide-rich environment.</title>
        <authorList>
            <person name="Kelly W.J."/>
            <person name="Leahy S.C."/>
            <person name="Altermann E."/>
            <person name="Yeoman C.J."/>
            <person name="Dunne J.C."/>
            <person name="Kong Z."/>
            <person name="Pacheco D.M."/>
            <person name="Li D."/>
            <person name="Noel S.J."/>
            <person name="Moon C.D."/>
            <person name="Cookson A.L."/>
            <person name="Attwood G.T."/>
        </authorList>
    </citation>
    <scope>NUCLEOTIDE SEQUENCE [LARGE SCALE GENOMIC DNA]</scope>
    <source>
        <strain evidence="3">ATCC 51982 / DSM 14932 / B316</strain>
        <plasmid evidence="3">Plasmid pCY186</plasmid>
    </source>
</reference>
<dbReference type="RefSeq" id="WP_013283110.1">
    <property type="nucleotide sequence ID" value="NC_014390.1"/>
</dbReference>
<dbReference type="InterPro" id="IPR052906">
    <property type="entry name" value="Type_IV_Methyl-Rstrct_Enzyme"/>
</dbReference>
<evidence type="ECO:0000313" key="3">
    <source>
        <dbReference type="Proteomes" id="UP000001299"/>
    </source>
</evidence>
<name>E0S4Y0_BUTPB</name>
<protein>
    <submittedName>
        <fullName evidence="2">Restriction endonuclease family protein</fullName>
    </submittedName>
</protein>
<dbReference type="eggNOG" id="COG4127">
    <property type="taxonomic scope" value="Bacteria"/>
</dbReference>
<dbReference type="EMBL" id="CP001813">
    <property type="protein sequence ID" value="ADL36462.1"/>
    <property type="molecule type" value="Genomic_DNA"/>
</dbReference>